<keyword evidence="4" id="KW-0961">Cell wall biogenesis/degradation</keyword>
<proteinExistence type="predicted"/>
<sequence>MKNSLLFLCFISSFAHAFSCEKPQVIHQAPIQFGKERIALTQQYQKDHYGIDSKSIKIEPKMIVLHWTCISSLKVTFRVFDSPAFPQNSPRTKDLPGALNVSSHFVVDRDGSIYQLMPDNWMARHVIGLNHYAIGIENIGGIDGKDDLTDAQVKANAFLVCHLKKKYPQIEYVIGHNDYLDFKNTPLWQELDPNYQTDKEDPGPTFLEKVRASVGTFKTPTYWRTYAKK</sequence>
<dbReference type="GO" id="GO:0008745">
    <property type="term" value="F:N-acetylmuramoyl-L-alanine amidase activity"/>
    <property type="evidence" value="ECO:0007669"/>
    <property type="project" value="UniProtKB-EC"/>
</dbReference>
<dbReference type="Gene3D" id="3.40.80.10">
    <property type="entry name" value="Peptidoglycan recognition protein-like"/>
    <property type="match status" value="1"/>
</dbReference>
<feature type="signal peptide" evidence="5">
    <location>
        <begin position="1"/>
        <end position="17"/>
    </location>
</feature>
<dbReference type="EMBL" id="JBGORX010000001">
    <property type="protein sequence ID" value="MFJ1267645.1"/>
    <property type="molecule type" value="Genomic_DNA"/>
</dbReference>
<keyword evidence="3 7" id="KW-0378">Hydrolase</keyword>
<evidence type="ECO:0000256" key="5">
    <source>
        <dbReference type="SAM" id="SignalP"/>
    </source>
</evidence>
<comment type="catalytic activity">
    <reaction evidence="1">
        <text>Hydrolyzes the link between N-acetylmuramoyl residues and L-amino acid residues in certain cell-wall glycopeptides.</text>
        <dbReference type="EC" id="3.5.1.28"/>
    </reaction>
</comment>
<dbReference type="CDD" id="cd06583">
    <property type="entry name" value="PGRP"/>
    <property type="match status" value="1"/>
</dbReference>
<comment type="caution">
    <text evidence="7">The sequence shown here is derived from an EMBL/GenBank/DDBJ whole genome shotgun (WGS) entry which is preliminary data.</text>
</comment>
<reference evidence="7 8" key="1">
    <citation type="submission" date="2024-08" db="EMBL/GenBank/DDBJ databases">
        <title>Draft Genome Sequence of Legionella lytica strain DSB2004, Isolated From a Fire Sprinkler System.</title>
        <authorList>
            <person name="Everhart A.D."/>
            <person name="Kidane D.T."/>
            <person name="Farone A.L."/>
            <person name="Farone M.B."/>
        </authorList>
    </citation>
    <scope>NUCLEOTIDE SEQUENCE [LARGE SCALE GENOMIC DNA]</scope>
    <source>
        <strain evidence="7 8">DSB2004</strain>
    </source>
</reference>
<feature type="chain" id="PRO_5046992525" description="N-acetylmuramoyl-L-alanine amidase" evidence="5">
    <location>
        <begin position="18"/>
        <end position="229"/>
    </location>
</feature>
<organism evidence="7 8">
    <name type="scientific">Legionella lytica</name>
    <dbReference type="NCBI Taxonomy" id="96232"/>
    <lineage>
        <taxon>Bacteria</taxon>
        <taxon>Pseudomonadati</taxon>
        <taxon>Pseudomonadota</taxon>
        <taxon>Gammaproteobacteria</taxon>
        <taxon>Legionellales</taxon>
        <taxon>Legionellaceae</taxon>
        <taxon>Legionella</taxon>
    </lineage>
</organism>
<feature type="domain" description="N-acetylmuramoyl-L-alanine amidase" evidence="6">
    <location>
        <begin position="48"/>
        <end position="187"/>
    </location>
</feature>
<dbReference type="Pfam" id="PF01510">
    <property type="entry name" value="Amidase_2"/>
    <property type="match status" value="1"/>
</dbReference>
<dbReference type="SMART" id="SM00644">
    <property type="entry name" value="Ami_2"/>
    <property type="match status" value="1"/>
</dbReference>
<evidence type="ECO:0000313" key="8">
    <source>
        <dbReference type="Proteomes" id="UP001615550"/>
    </source>
</evidence>
<dbReference type="SUPFAM" id="SSF55846">
    <property type="entry name" value="N-acetylmuramoyl-L-alanine amidase-like"/>
    <property type="match status" value="1"/>
</dbReference>
<evidence type="ECO:0000256" key="2">
    <source>
        <dbReference type="ARBA" id="ARBA00011901"/>
    </source>
</evidence>
<evidence type="ECO:0000256" key="1">
    <source>
        <dbReference type="ARBA" id="ARBA00001561"/>
    </source>
</evidence>
<dbReference type="Proteomes" id="UP001615550">
    <property type="component" value="Unassembled WGS sequence"/>
</dbReference>
<evidence type="ECO:0000259" key="6">
    <source>
        <dbReference type="SMART" id="SM00644"/>
    </source>
</evidence>
<evidence type="ECO:0000256" key="3">
    <source>
        <dbReference type="ARBA" id="ARBA00022801"/>
    </source>
</evidence>
<evidence type="ECO:0000313" key="7">
    <source>
        <dbReference type="EMBL" id="MFJ1267645.1"/>
    </source>
</evidence>
<evidence type="ECO:0000256" key="4">
    <source>
        <dbReference type="ARBA" id="ARBA00023316"/>
    </source>
</evidence>
<dbReference type="InterPro" id="IPR051206">
    <property type="entry name" value="NAMLAA_amidase_2"/>
</dbReference>
<name>A0ABW8D8I9_9GAMM</name>
<dbReference type="PANTHER" id="PTHR30417:SF1">
    <property type="entry name" value="N-ACETYLMURAMOYL-L-ALANINE AMIDASE AMID"/>
    <property type="match status" value="1"/>
</dbReference>
<accession>A0ABW8D8I9</accession>
<dbReference type="PANTHER" id="PTHR30417">
    <property type="entry name" value="N-ACETYLMURAMOYL-L-ALANINE AMIDASE AMID"/>
    <property type="match status" value="1"/>
</dbReference>
<keyword evidence="8" id="KW-1185">Reference proteome</keyword>
<gene>
    <name evidence="7" type="ORF">ACD661_03620</name>
</gene>
<dbReference type="InterPro" id="IPR036505">
    <property type="entry name" value="Amidase/PGRP_sf"/>
</dbReference>
<keyword evidence="5" id="KW-0732">Signal</keyword>
<dbReference type="EC" id="3.5.1.28" evidence="2"/>
<dbReference type="InterPro" id="IPR002502">
    <property type="entry name" value="Amidase_domain"/>
</dbReference>
<protein>
    <recommendedName>
        <fullName evidence="2">N-acetylmuramoyl-L-alanine amidase</fullName>
        <ecNumber evidence="2">3.5.1.28</ecNumber>
    </recommendedName>
</protein>
<dbReference type="RefSeq" id="WP_400186370.1">
    <property type="nucleotide sequence ID" value="NZ_JBGORX010000001.1"/>
</dbReference>